<comment type="caution">
    <text evidence="2">The sequence shown here is derived from an EMBL/GenBank/DDBJ whole genome shotgun (WGS) entry which is preliminary data.</text>
</comment>
<dbReference type="STRING" id="417373.GCA_001570685_00279"/>
<dbReference type="RefSeq" id="WP_056995475.1">
    <property type="nucleotide sequence ID" value="NZ_AZGC01000026.1"/>
</dbReference>
<accession>A0A0R1UP55</accession>
<reference evidence="2 3" key="1">
    <citation type="journal article" date="2015" name="Genome Announc.">
        <title>Expanding the biotechnology potential of lactobacilli through comparative genomics of 213 strains and associated genera.</title>
        <authorList>
            <person name="Sun Z."/>
            <person name="Harris H.M."/>
            <person name="McCann A."/>
            <person name="Guo C."/>
            <person name="Argimon S."/>
            <person name="Zhang W."/>
            <person name="Yang X."/>
            <person name="Jeffery I.B."/>
            <person name="Cooney J.C."/>
            <person name="Kagawa T.F."/>
            <person name="Liu W."/>
            <person name="Song Y."/>
            <person name="Salvetti E."/>
            <person name="Wrobel A."/>
            <person name="Rasinkangas P."/>
            <person name="Parkhill J."/>
            <person name="Rea M.C."/>
            <person name="O'Sullivan O."/>
            <person name="Ritari J."/>
            <person name="Douillard F.P."/>
            <person name="Paul Ross R."/>
            <person name="Yang R."/>
            <person name="Briner A.E."/>
            <person name="Felis G.E."/>
            <person name="de Vos W.M."/>
            <person name="Barrangou R."/>
            <person name="Klaenhammer T.R."/>
            <person name="Caufield P.W."/>
            <person name="Cui Y."/>
            <person name="Zhang H."/>
            <person name="O'Toole P.W."/>
        </authorList>
    </citation>
    <scope>NUCLEOTIDE SEQUENCE [LARGE SCALE GENOMIC DNA]</scope>
    <source>
        <strain evidence="2 3">DSM 18793</strain>
    </source>
</reference>
<name>A0A0R1UP55_9LACO</name>
<protein>
    <submittedName>
        <fullName evidence="2">Uncharacterized protein</fullName>
    </submittedName>
</protein>
<evidence type="ECO:0000256" key="1">
    <source>
        <dbReference type="SAM" id="Phobius"/>
    </source>
</evidence>
<gene>
    <name evidence="2" type="ORF">FC21_GL000968</name>
</gene>
<keyword evidence="1" id="KW-0812">Transmembrane</keyword>
<feature type="transmembrane region" description="Helical" evidence="1">
    <location>
        <begin position="31"/>
        <end position="52"/>
    </location>
</feature>
<dbReference type="EMBL" id="AZGC01000026">
    <property type="protein sequence ID" value="KRL94924.1"/>
    <property type="molecule type" value="Genomic_DNA"/>
</dbReference>
<dbReference type="PATRIC" id="fig|1423742.4.peg.1009"/>
<dbReference type="Proteomes" id="UP000051084">
    <property type="component" value="Unassembled WGS sequence"/>
</dbReference>
<dbReference type="AlphaFoldDB" id="A0A0R1UP55"/>
<keyword evidence="1" id="KW-1133">Transmembrane helix</keyword>
<evidence type="ECO:0000313" key="2">
    <source>
        <dbReference type="EMBL" id="KRL94924.1"/>
    </source>
</evidence>
<keyword evidence="3" id="KW-1185">Reference proteome</keyword>
<organism evidence="2 3">
    <name type="scientific">Limosilactobacillus equigenerosi DSM 18793 = JCM 14505</name>
    <dbReference type="NCBI Taxonomy" id="1423742"/>
    <lineage>
        <taxon>Bacteria</taxon>
        <taxon>Bacillati</taxon>
        <taxon>Bacillota</taxon>
        <taxon>Bacilli</taxon>
        <taxon>Lactobacillales</taxon>
        <taxon>Lactobacillaceae</taxon>
        <taxon>Limosilactobacillus</taxon>
    </lineage>
</organism>
<evidence type="ECO:0000313" key="3">
    <source>
        <dbReference type="Proteomes" id="UP000051084"/>
    </source>
</evidence>
<keyword evidence="1" id="KW-0472">Membrane</keyword>
<sequence length="68" mass="7437">MKKLISPTVMVALSNLCMLSAGMCLMARQVWGLAISLVVYIALSTIHFAWITRVQAALKEAKSNASQR</sequence>
<proteinExistence type="predicted"/>